<proteinExistence type="predicted"/>
<sequence>MGGINIYCGSFVGDDKSGTMFETVLAEVTAHARNVDTTRIIRSIISSIDDARDHILISPEDAANLISPFTDCLDHYRNKFSADDLRAYCLIDLLEACKTSAMETEPVAIVW</sequence>
<evidence type="ECO:0000313" key="2">
    <source>
        <dbReference type="Proteomes" id="UP000199435"/>
    </source>
</evidence>
<protein>
    <submittedName>
        <fullName evidence="1">Uncharacterized protein</fullName>
    </submittedName>
</protein>
<dbReference type="Proteomes" id="UP000199435">
    <property type="component" value="Unassembled WGS sequence"/>
</dbReference>
<evidence type="ECO:0000313" key="1">
    <source>
        <dbReference type="EMBL" id="SCB13355.1"/>
    </source>
</evidence>
<reference evidence="2" key="1">
    <citation type="submission" date="2016-08" db="EMBL/GenBank/DDBJ databases">
        <authorList>
            <person name="Varghese N."/>
            <person name="Submissions Spin"/>
        </authorList>
    </citation>
    <scope>NUCLEOTIDE SEQUENCE [LARGE SCALE GENOMIC DNA]</scope>
    <source>
        <strain evidence="2">HAMBI 2971</strain>
    </source>
</reference>
<dbReference type="EMBL" id="FMAH01000003">
    <property type="protein sequence ID" value="SCB13355.1"/>
    <property type="molecule type" value="Genomic_DNA"/>
</dbReference>
<name>A0A1C3UD66_9HYPH</name>
<keyword evidence="2" id="KW-1185">Reference proteome</keyword>
<organism evidence="1 2">
    <name type="scientific">Rhizobium miluonense</name>
    <dbReference type="NCBI Taxonomy" id="411945"/>
    <lineage>
        <taxon>Bacteria</taxon>
        <taxon>Pseudomonadati</taxon>
        <taxon>Pseudomonadota</taxon>
        <taxon>Alphaproteobacteria</taxon>
        <taxon>Hyphomicrobiales</taxon>
        <taxon>Rhizobiaceae</taxon>
        <taxon>Rhizobium/Agrobacterium group</taxon>
        <taxon>Rhizobium</taxon>
    </lineage>
</organism>
<gene>
    <name evidence="1" type="ORF">GA0061102_100311</name>
</gene>
<accession>A0A1C3UD66</accession>
<dbReference type="AlphaFoldDB" id="A0A1C3UD66"/>